<sequence>MEEKESTFSGSPGNSGTESPPVTQMVNMPMAINMSSEIINNNSNNPVSTTTTTTEIAEIAAAAATVGSGDLSGKKKRGRPRKYDADGNLRLGYNSNINKGGGVAPPPPPGFYLSSPASEFSSSSSSKRGRGRPPGSGNWQVLASL</sequence>
<reference evidence="3" key="1">
    <citation type="submission" date="2025-08" db="UniProtKB">
        <authorList>
            <consortium name="RefSeq"/>
        </authorList>
    </citation>
    <scope>IDENTIFICATION</scope>
</reference>
<gene>
    <name evidence="3" type="primary">LOC110748483</name>
</gene>
<proteinExistence type="predicted"/>
<dbReference type="AlphaFoldDB" id="A0A6P5RT11"/>
<protein>
    <submittedName>
        <fullName evidence="3">AT-hook motif nuclear-localized protein 1-like</fullName>
    </submittedName>
</protein>
<dbReference type="Pfam" id="PF02178">
    <property type="entry name" value="AT_hook"/>
    <property type="match status" value="2"/>
</dbReference>
<dbReference type="GeneID" id="110748483"/>
<evidence type="ECO:0000256" key="1">
    <source>
        <dbReference type="SAM" id="MobiDB-lite"/>
    </source>
</evidence>
<evidence type="ECO:0000313" key="3">
    <source>
        <dbReference type="RefSeq" id="XP_021804151.1"/>
    </source>
</evidence>
<feature type="non-terminal residue" evidence="3">
    <location>
        <position position="145"/>
    </location>
</feature>
<dbReference type="InterPro" id="IPR017956">
    <property type="entry name" value="AT_hook_DNA-bd_motif"/>
</dbReference>
<accession>A0A6P5RT11</accession>
<feature type="region of interest" description="Disordered" evidence="1">
    <location>
        <begin position="1"/>
        <end position="30"/>
    </location>
</feature>
<organism evidence="2 3">
    <name type="scientific">Prunus avium</name>
    <name type="common">Cherry</name>
    <name type="synonym">Cerasus avium</name>
    <dbReference type="NCBI Taxonomy" id="42229"/>
    <lineage>
        <taxon>Eukaryota</taxon>
        <taxon>Viridiplantae</taxon>
        <taxon>Streptophyta</taxon>
        <taxon>Embryophyta</taxon>
        <taxon>Tracheophyta</taxon>
        <taxon>Spermatophyta</taxon>
        <taxon>Magnoliopsida</taxon>
        <taxon>eudicotyledons</taxon>
        <taxon>Gunneridae</taxon>
        <taxon>Pentapetalae</taxon>
        <taxon>rosids</taxon>
        <taxon>fabids</taxon>
        <taxon>Rosales</taxon>
        <taxon>Rosaceae</taxon>
        <taxon>Amygdaloideae</taxon>
        <taxon>Amygdaleae</taxon>
        <taxon>Prunus</taxon>
    </lineage>
</organism>
<dbReference type="SMART" id="SM00384">
    <property type="entry name" value="AT_hook"/>
    <property type="match status" value="2"/>
</dbReference>
<dbReference type="RefSeq" id="XP_021804151.1">
    <property type="nucleotide sequence ID" value="XM_021948459.1"/>
</dbReference>
<evidence type="ECO:0000313" key="2">
    <source>
        <dbReference type="Proteomes" id="UP000515124"/>
    </source>
</evidence>
<dbReference type="Proteomes" id="UP000515124">
    <property type="component" value="Unplaced"/>
</dbReference>
<name>A0A6P5RT11_PRUAV</name>
<keyword evidence="2" id="KW-1185">Reference proteome</keyword>
<feature type="compositionally biased region" description="Low complexity" evidence="1">
    <location>
        <begin position="114"/>
        <end position="126"/>
    </location>
</feature>
<dbReference type="KEGG" id="pavi:110748483"/>
<dbReference type="PRINTS" id="PR00929">
    <property type="entry name" value="ATHOOK"/>
</dbReference>
<feature type="region of interest" description="Disordered" evidence="1">
    <location>
        <begin position="65"/>
        <end position="145"/>
    </location>
</feature>
<dbReference type="GO" id="GO:0003677">
    <property type="term" value="F:DNA binding"/>
    <property type="evidence" value="ECO:0007669"/>
    <property type="project" value="InterPro"/>
</dbReference>
<feature type="compositionally biased region" description="Polar residues" evidence="1">
    <location>
        <begin position="7"/>
        <end position="26"/>
    </location>
</feature>